<feature type="domain" description="DUF8128" evidence="2">
    <location>
        <begin position="49"/>
        <end position="201"/>
    </location>
</feature>
<comment type="caution">
    <text evidence="3">The sequence shown here is derived from an EMBL/GenBank/DDBJ whole genome shotgun (WGS) entry which is preliminary data.</text>
</comment>
<name>A0A0G1MQG4_9BACT</name>
<keyword evidence="1" id="KW-1133">Transmembrane helix</keyword>
<proteinExistence type="predicted"/>
<keyword evidence="1" id="KW-0812">Transmembrane</keyword>
<sequence length="206" mass="23337">MIQALDINLIVFTLIVVGMMVFGLVALGYALFVFFRNRMREDRSIDSVLLQVAVPRNNEIKIDVMEQLFSSLYSMKKGGWKQNFDIQPSISFEIVAKQEDIRFYVWAPKDLKDLIEKQIHGAYSDAEVIEIDEYNIFTEDGKVAYKSFQLSKSNFYPLKTFKDLPTDPMSSVTSALAKMGPGEAAAIQVLVSPAESIWQKEGGKFI</sequence>
<evidence type="ECO:0000259" key="2">
    <source>
        <dbReference type="Pfam" id="PF26449"/>
    </source>
</evidence>
<keyword evidence="1" id="KW-0472">Membrane</keyword>
<organism evidence="3 4">
    <name type="scientific">Candidatus Woesebacteria bacterium GW2011_GWB1_45_5</name>
    <dbReference type="NCBI Taxonomy" id="1618581"/>
    <lineage>
        <taxon>Bacteria</taxon>
        <taxon>Candidatus Woeseibacteriota</taxon>
    </lineage>
</organism>
<dbReference type="EMBL" id="LCLA01000012">
    <property type="protein sequence ID" value="KKU10429.1"/>
    <property type="molecule type" value="Genomic_DNA"/>
</dbReference>
<reference evidence="3 4" key="1">
    <citation type="journal article" date="2015" name="Nature">
        <title>rRNA introns, odd ribosomes, and small enigmatic genomes across a large radiation of phyla.</title>
        <authorList>
            <person name="Brown C.T."/>
            <person name="Hug L.A."/>
            <person name="Thomas B.C."/>
            <person name="Sharon I."/>
            <person name="Castelle C.J."/>
            <person name="Singh A."/>
            <person name="Wilkins M.J."/>
            <person name="Williams K.H."/>
            <person name="Banfield J.F."/>
        </authorList>
    </citation>
    <scope>NUCLEOTIDE SEQUENCE [LARGE SCALE GENOMIC DNA]</scope>
</reference>
<dbReference type="AlphaFoldDB" id="A0A0G1MQG4"/>
<evidence type="ECO:0000313" key="4">
    <source>
        <dbReference type="Proteomes" id="UP000034329"/>
    </source>
</evidence>
<protein>
    <recommendedName>
        <fullName evidence="2">DUF8128 domain-containing protein</fullName>
    </recommendedName>
</protein>
<dbReference type="Proteomes" id="UP000034329">
    <property type="component" value="Unassembled WGS sequence"/>
</dbReference>
<feature type="transmembrane region" description="Helical" evidence="1">
    <location>
        <begin position="12"/>
        <end position="35"/>
    </location>
</feature>
<dbReference type="InterPro" id="IPR058441">
    <property type="entry name" value="DUF8128"/>
</dbReference>
<accession>A0A0G1MQG4</accession>
<gene>
    <name evidence="3" type="ORF">UX13_C0012G0013</name>
</gene>
<dbReference type="Pfam" id="PF26449">
    <property type="entry name" value="DUF8128"/>
    <property type="match status" value="1"/>
</dbReference>
<evidence type="ECO:0000313" key="3">
    <source>
        <dbReference type="EMBL" id="KKU10429.1"/>
    </source>
</evidence>
<evidence type="ECO:0000256" key="1">
    <source>
        <dbReference type="SAM" id="Phobius"/>
    </source>
</evidence>